<evidence type="ECO:0000313" key="3">
    <source>
        <dbReference type="Proteomes" id="UP000789901"/>
    </source>
</evidence>
<dbReference type="EMBL" id="CAJVQB010084142">
    <property type="protein sequence ID" value="CAG8846581.1"/>
    <property type="molecule type" value="Genomic_DNA"/>
</dbReference>
<dbReference type="Proteomes" id="UP000789901">
    <property type="component" value="Unassembled WGS sequence"/>
</dbReference>
<proteinExistence type="predicted"/>
<name>A0ABN7X3G2_GIGMA</name>
<gene>
    <name evidence="2" type="ORF">GMARGA_LOCUS38232</name>
</gene>
<protein>
    <submittedName>
        <fullName evidence="2">3700_t:CDS:1</fullName>
    </submittedName>
</protein>
<sequence length="183" mass="19827">EVNDKIDTPLITSNRNDSLQHNSITYNNINISKLPTISPRTIRSSRSSRILVQSSTTSSNSIKVRSLELDSDNDASELSTATPHTMITSRSSTQLSATSSKPIEVNNNSASELSAITSRTIKLLSSSRILTWLSTCFNIIEVDNSEVNDDDDASEFFTVTPLATRSSRSSNPAQLSTSSKAIG</sequence>
<keyword evidence="3" id="KW-1185">Reference proteome</keyword>
<reference evidence="2 3" key="1">
    <citation type="submission" date="2021-06" db="EMBL/GenBank/DDBJ databases">
        <authorList>
            <person name="Kallberg Y."/>
            <person name="Tangrot J."/>
            <person name="Rosling A."/>
        </authorList>
    </citation>
    <scope>NUCLEOTIDE SEQUENCE [LARGE SCALE GENOMIC DNA]</scope>
    <source>
        <strain evidence="2 3">120-4 pot B 10/14</strain>
    </source>
</reference>
<feature type="compositionally biased region" description="Low complexity" evidence="1">
    <location>
        <begin position="88"/>
        <end position="100"/>
    </location>
</feature>
<accession>A0ABN7X3G2</accession>
<feature type="region of interest" description="Disordered" evidence="1">
    <location>
        <begin position="72"/>
        <end position="104"/>
    </location>
</feature>
<evidence type="ECO:0000313" key="2">
    <source>
        <dbReference type="EMBL" id="CAG8846581.1"/>
    </source>
</evidence>
<evidence type="ECO:0000256" key="1">
    <source>
        <dbReference type="SAM" id="MobiDB-lite"/>
    </source>
</evidence>
<organism evidence="2 3">
    <name type="scientific">Gigaspora margarita</name>
    <dbReference type="NCBI Taxonomy" id="4874"/>
    <lineage>
        <taxon>Eukaryota</taxon>
        <taxon>Fungi</taxon>
        <taxon>Fungi incertae sedis</taxon>
        <taxon>Mucoromycota</taxon>
        <taxon>Glomeromycotina</taxon>
        <taxon>Glomeromycetes</taxon>
        <taxon>Diversisporales</taxon>
        <taxon>Gigasporaceae</taxon>
        <taxon>Gigaspora</taxon>
    </lineage>
</organism>
<feature type="non-terminal residue" evidence="2">
    <location>
        <position position="183"/>
    </location>
</feature>
<comment type="caution">
    <text evidence="2">The sequence shown here is derived from an EMBL/GenBank/DDBJ whole genome shotgun (WGS) entry which is preliminary data.</text>
</comment>
<feature type="compositionally biased region" description="Polar residues" evidence="1">
    <location>
        <begin position="76"/>
        <end position="87"/>
    </location>
</feature>
<feature type="non-terminal residue" evidence="2">
    <location>
        <position position="1"/>
    </location>
</feature>